<evidence type="ECO:0000259" key="9">
    <source>
        <dbReference type="PROSITE" id="PS51186"/>
    </source>
</evidence>
<dbReference type="PROSITE" id="PS51186">
    <property type="entry name" value="GNAT"/>
    <property type="match status" value="1"/>
</dbReference>
<dbReference type="CDD" id="cd04301">
    <property type="entry name" value="NAT_SF"/>
    <property type="match status" value="1"/>
</dbReference>
<keyword evidence="5 8" id="KW-0012">Acyltransferase</keyword>
<dbReference type="EC" id="2.3.1.4" evidence="3 8"/>
<evidence type="ECO:0000256" key="2">
    <source>
        <dbReference type="ARBA" id="ARBA00006048"/>
    </source>
</evidence>
<dbReference type="GeneID" id="30964536"/>
<keyword evidence="11" id="KW-1185">Reference proteome</keyword>
<dbReference type="GO" id="GO:0004059">
    <property type="term" value="F:aralkylamine N-acetyltransferase activity"/>
    <property type="evidence" value="ECO:0007669"/>
    <property type="project" value="EnsemblFungi"/>
</dbReference>
<evidence type="ECO:0000256" key="4">
    <source>
        <dbReference type="ARBA" id="ARBA00022679"/>
    </source>
</evidence>
<feature type="domain" description="N-acetyltransferase" evidence="9">
    <location>
        <begin position="10"/>
        <end position="155"/>
    </location>
</feature>
<gene>
    <name evidence="10" type="ORF">ASCRUDRAFT_38965</name>
</gene>
<dbReference type="FunCoup" id="A0A1D2VAF3">
    <property type="interactions" value="446"/>
</dbReference>
<evidence type="ECO:0000256" key="1">
    <source>
        <dbReference type="ARBA" id="ARBA00004832"/>
    </source>
</evidence>
<accession>A0A1D2VAF3</accession>
<proteinExistence type="inferred from homology"/>
<name>A0A1D2VAF3_9ASCO</name>
<evidence type="ECO:0000313" key="11">
    <source>
        <dbReference type="Proteomes" id="UP000095038"/>
    </source>
</evidence>
<dbReference type="InterPro" id="IPR039143">
    <property type="entry name" value="GNPNAT1-like"/>
</dbReference>
<evidence type="ECO:0000256" key="7">
    <source>
        <dbReference type="ARBA" id="ARBA00069869"/>
    </source>
</evidence>
<organism evidence="10 11">
    <name type="scientific">Ascoidea rubescens DSM 1968</name>
    <dbReference type="NCBI Taxonomy" id="1344418"/>
    <lineage>
        <taxon>Eukaryota</taxon>
        <taxon>Fungi</taxon>
        <taxon>Dikarya</taxon>
        <taxon>Ascomycota</taxon>
        <taxon>Saccharomycotina</taxon>
        <taxon>Saccharomycetes</taxon>
        <taxon>Ascoideaceae</taxon>
        <taxon>Ascoidea</taxon>
    </lineage>
</organism>
<comment type="catalytic activity">
    <reaction evidence="6 8">
        <text>D-glucosamine 6-phosphate + acetyl-CoA = N-acetyl-D-glucosamine 6-phosphate + CoA + H(+)</text>
        <dbReference type="Rhea" id="RHEA:10292"/>
        <dbReference type="ChEBI" id="CHEBI:15378"/>
        <dbReference type="ChEBI" id="CHEBI:57287"/>
        <dbReference type="ChEBI" id="CHEBI:57288"/>
        <dbReference type="ChEBI" id="CHEBI:57513"/>
        <dbReference type="ChEBI" id="CHEBI:58725"/>
        <dbReference type="EC" id="2.3.1.4"/>
    </reaction>
</comment>
<evidence type="ECO:0000256" key="3">
    <source>
        <dbReference type="ARBA" id="ARBA00012703"/>
    </source>
</evidence>
<comment type="pathway">
    <text evidence="1 8">Nucleotide-sugar biosynthesis; UDP-N-acetyl-alpha-D-glucosamine biosynthesis; N-acetyl-alpha-D-glucosamine 1-phosphate from alpha-D-glucosamine 6-phosphate (route I): step 1/2.</text>
</comment>
<dbReference type="GO" id="GO:0006048">
    <property type="term" value="P:UDP-N-acetylglucosamine biosynthetic process"/>
    <property type="evidence" value="ECO:0007669"/>
    <property type="project" value="UniProtKB-UniRule"/>
</dbReference>
<dbReference type="Pfam" id="PF00583">
    <property type="entry name" value="Acetyltransf_1"/>
    <property type="match status" value="1"/>
</dbReference>
<evidence type="ECO:0000313" key="10">
    <source>
        <dbReference type="EMBL" id="ODV58666.1"/>
    </source>
</evidence>
<dbReference type="Gene3D" id="3.40.630.30">
    <property type="match status" value="1"/>
</dbReference>
<evidence type="ECO:0000256" key="8">
    <source>
        <dbReference type="RuleBase" id="RU365086"/>
    </source>
</evidence>
<dbReference type="PANTHER" id="PTHR13355:SF11">
    <property type="entry name" value="GLUCOSAMINE 6-PHOSPHATE N-ACETYLTRANSFERASE"/>
    <property type="match status" value="1"/>
</dbReference>
<dbReference type="FunFam" id="3.40.630.30:FF:000136">
    <property type="entry name" value="Glucosamine 6-phosphate N-acetyltransferase"/>
    <property type="match status" value="1"/>
</dbReference>
<dbReference type="OrthoDB" id="10039976at2759"/>
<dbReference type="AlphaFoldDB" id="A0A1D2VAF3"/>
<sequence>MSQPQLPEGYTIRRMEAADYDKGVLDTLATLTTVGEISKNDFIEQINYWNQNKAIYNPTVIIIEETQEIVGTGMVFIEKKLIHNCGKIGHIEDISIKKSQQGKKLGLFLINYLTDIAQKNNCYKVILDCSQENIKFYEKCGYNKDCFSMAYRFKL</sequence>
<dbReference type="RefSeq" id="XP_020044973.1">
    <property type="nucleotide sequence ID" value="XM_020190900.1"/>
</dbReference>
<dbReference type="EMBL" id="KV454490">
    <property type="protein sequence ID" value="ODV58666.1"/>
    <property type="molecule type" value="Genomic_DNA"/>
</dbReference>
<dbReference type="UniPathway" id="UPA00113">
    <property type="reaction ID" value="UER00529"/>
</dbReference>
<evidence type="ECO:0000256" key="6">
    <source>
        <dbReference type="ARBA" id="ARBA00048964"/>
    </source>
</evidence>
<dbReference type="Proteomes" id="UP000095038">
    <property type="component" value="Unassembled WGS sequence"/>
</dbReference>
<dbReference type="GO" id="GO:0004343">
    <property type="term" value="F:glucosamine 6-phosphate N-acetyltransferase activity"/>
    <property type="evidence" value="ECO:0007669"/>
    <property type="project" value="UniProtKB-UniRule"/>
</dbReference>
<keyword evidence="4 8" id="KW-0808">Transferase</keyword>
<dbReference type="PANTHER" id="PTHR13355">
    <property type="entry name" value="GLUCOSAMINE 6-PHOSPHATE N-ACETYLTRANSFERASE"/>
    <property type="match status" value="1"/>
</dbReference>
<reference evidence="11" key="1">
    <citation type="submission" date="2016-05" db="EMBL/GenBank/DDBJ databases">
        <title>Comparative genomics of biotechnologically important yeasts.</title>
        <authorList>
            <consortium name="DOE Joint Genome Institute"/>
            <person name="Riley R."/>
            <person name="Haridas S."/>
            <person name="Wolfe K.H."/>
            <person name="Lopes M.R."/>
            <person name="Hittinger C.T."/>
            <person name="Goker M."/>
            <person name="Salamov A."/>
            <person name="Wisecaver J."/>
            <person name="Long T.M."/>
            <person name="Aerts A.L."/>
            <person name="Barry K."/>
            <person name="Choi C."/>
            <person name="Clum A."/>
            <person name="Coughlan A.Y."/>
            <person name="Deshpande S."/>
            <person name="Douglass A.P."/>
            <person name="Hanson S.J."/>
            <person name="Klenk H.-P."/>
            <person name="Labutti K."/>
            <person name="Lapidus A."/>
            <person name="Lindquist E."/>
            <person name="Lipzen A."/>
            <person name="Meier-Kolthoff J.P."/>
            <person name="Ohm R.A."/>
            <person name="Otillar R.P."/>
            <person name="Pangilinan J."/>
            <person name="Peng Y."/>
            <person name="Rokas A."/>
            <person name="Rosa C.A."/>
            <person name="Scheuner C."/>
            <person name="Sibirny A.A."/>
            <person name="Slot J.C."/>
            <person name="Stielow J.B."/>
            <person name="Sun H."/>
            <person name="Kurtzman C.P."/>
            <person name="Blackwell M."/>
            <person name="Grigoriev I.V."/>
            <person name="Jeffries T.W."/>
        </authorList>
    </citation>
    <scope>NUCLEOTIDE SEQUENCE [LARGE SCALE GENOMIC DNA]</scope>
    <source>
        <strain evidence="11">DSM 1968</strain>
    </source>
</reference>
<dbReference type="SUPFAM" id="SSF55729">
    <property type="entry name" value="Acyl-CoA N-acyltransferases (Nat)"/>
    <property type="match status" value="1"/>
</dbReference>
<dbReference type="InParanoid" id="A0A1D2VAF3"/>
<dbReference type="InterPro" id="IPR000182">
    <property type="entry name" value="GNAT_dom"/>
</dbReference>
<evidence type="ECO:0000256" key="5">
    <source>
        <dbReference type="ARBA" id="ARBA00023315"/>
    </source>
</evidence>
<dbReference type="STRING" id="1344418.A0A1D2VAF3"/>
<comment type="similarity">
    <text evidence="2 8">Belongs to the acetyltransferase family. GNA1 subfamily.</text>
</comment>
<protein>
    <recommendedName>
        <fullName evidence="7 8">Glucosamine 6-phosphate N-acetyltransferase</fullName>
        <ecNumber evidence="3 8">2.3.1.4</ecNumber>
    </recommendedName>
</protein>
<dbReference type="InterPro" id="IPR016181">
    <property type="entry name" value="Acyl_CoA_acyltransferase"/>
</dbReference>